<feature type="region of interest" description="Disordered" evidence="1">
    <location>
        <begin position="266"/>
        <end position="291"/>
    </location>
</feature>
<dbReference type="STRING" id="42251.A0A2T6ZQH9"/>
<proteinExistence type="predicted"/>
<dbReference type="AlphaFoldDB" id="A0A2T6ZQH9"/>
<accession>A0A2T6ZQH9</accession>
<gene>
    <name evidence="2" type="ORF">B9Z19DRAFT_1127911</name>
</gene>
<evidence type="ECO:0000256" key="1">
    <source>
        <dbReference type="SAM" id="MobiDB-lite"/>
    </source>
</evidence>
<organism evidence="2 3">
    <name type="scientific">Tuber borchii</name>
    <name type="common">White truffle</name>
    <dbReference type="NCBI Taxonomy" id="42251"/>
    <lineage>
        <taxon>Eukaryota</taxon>
        <taxon>Fungi</taxon>
        <taxon>Dikarya</taxon>
        <taxon>Ascomycota</taxon>
        <taxon>Pezizomycotina</taxon>
        <taxon>Pezizomycetes</taxon>
        <taxon>Pezizales</taxon>
        <taxon>Tuberaceae</taxon>
        <taxon>Tuber</taxon>
    </lineage>
</organism>
<name>A0A2T6ZQH9_TUBBO</name>
<sequence length="291" mass="32620">MAMEFPLEVFMGQMQIHILVAASKFLSRWKRLLSTLRAEVYLGEARNVIIGLWRAGDSRILEVIGETEHRRLFLREKQTLLVKVDPGNPTALAVTYIDVRDPTGYWSIVEQQINNSSRSQDHALSEIKDIHASVQIAERKVDLQDISREYVNRARMVKRFSETTVASASDGLVDSVWRKLSFASDDTGEVLAYWRGEELLYSPFLSSPHVAPLDRLSFRESDVDGEGEAEDGMDEAQKIWRDMRLGGMVLGAGEYLAVALIDHEPPDDLERPHADAHGLAKDDSLGQASAA</sequence>
<comment type="caution">
    <text evidence="2">The sequence shown here is derived from an EMBL/GenBank/DDBJ whole genome shotgun (WGS) entry which is preliminary data.</text>
</comment>
<feature type="compositionally biased region" description="Basic and acidic residues" evidence="1">
    <location>
        <begin position="266"/>
        <end position="284"/>
    </location>
</feature>
<dbReference type="EMBL" id="NESQ01000143">
    <property type="protein sequence ID" value="PUU77740.1"/>
    <property type="molecule type" value="Genomic_DNA"/>
</dbReference>
<keyword evidence="3" id="KW-1185">Reference proteome</keyword>
<evidence type="ECO:0000313" key="2">
    <source>
        <dbReference type="EMBL" id="PUU77740.1"/>
    </source>
</evidence>
<reference evidence="2 3" key="1">
    <citation type="submission" date="2017-04" db="EMBL/GenBank/DDBJ databases">
        <title>Draft genome sequence of Tuber borchii Vittad., a whitish edible truffle.</title>
        <authorList>
            <consortium name="DOE Joint Genome Institute"/>
            <person name="Murat C."/>
            <person name="Kuo A."/>
            <person name="Barry K.W."/>
            <person name="Clum A."/>
            <person name="Dockter R.B."/>
            <person name="Fauchery L."/>
            <person name="Iotti M."/>
            <person name="Kohler A."/>
            <person name="Labutti K."/>
            <person name="Lindquist E.A."/>
            <person name="Lipzen A."/>
            <person name="Ohm R.A."/>
            <person name="Wang M."/>
            <person name="Grigoriev I.V."/>
            <person name="Zambonelli A."/>
            <person name="Martin F.M."/>
        </authorList>
    </citation>
    <scope>NUCLEOTIDE SEQUENCE [LARGE SCALE GENOMIC DNA]</scope>
    <source>
        <strain evidence="2 3">Tbo3840</strain>
    </source>
</reference>
<protein>
    <submittedName>
        <fullName evidence="2">Uncharacterized protein</fullName>
    </submittedName>
</protein>
<evidence type="ECO:0000313" key="3">
    <source>
        <dbReference type="Proteomes" id="UP000244722"/>
    </source>
</evidence>
<dbReference type="Proteomes" id="UP000244722">
    <property type="component" value="Unassembled WGS sequence"/>
</dbReference>